<gene>
    <name evidence="3" type="ORF">ACFPWU_01390</name>
</gene>
<evidence type="ECO:0000259" key="2">
    <source>
        <dbReference type="Pfam" id="PF09084"/>
    </source>
</evidence>
<dbReference type="PANTHER" id="PTHR30024">
    <property type="entry name" value="ALIPHATIC SULFONATES-BINDING PROTEIN-RELATED"/>
    <property type="match status" value="1"/>
</dbReference>
<accession>A0ABW1QS57</accession>
<evidence type="ECO:0000313" key="3">
    <source>
        <dbReference type="EMBL" id="MFC6152317.1"/>
    </source>
</evidence>
<protein>
    <submittedName>
        <fullName evidence="3">ABC transporter substrate-binding protein</fullName>
    </submittedName>
</protein>
<dbReference type="PROSITE" id="PS51318">
    <property type="entry name" value="TAT"/>
    <property type="match status" value="1"/>
</dbReference>
<dbReference type="RefSeq" id="WP_128220495.1">
    <property type="nucleotide sequence ID" value="NZ_CP034929.1"/>
</dbReference>
<dbReference type="Gene3D" id="3.40.190.10">
    <property type="entry name" value="Periplasmic binding protein-like II"/>
    <property type="match status" value="2"/>
</dbReference>
<feature type="domain" description="SsuA/THI5-like" evidence="2">
    <location>
        <begin position="64"/>
        <end position="268"/>
    </location>
</feature>
<reference evidence="4" key="1">
    <citation type="journal article" date="2019" name="Int. J. Syst. Evol. Microbiol.">
        <title>The Global Catalogue of Microorganisms (GCM) 10K type strain sequencing project: providing services to taxonomists for standard genome sequencing and annotation.</title>
        <authorList>
            <consortium name="The Broad Institute Genomics Platform"/>
            <consortium name="The Broad Institute Genome Sequencing Center for Infectious Disease"/>
            <person name="Wu L."/>
            <person name="Ma J."/>
        </authorList>
    </citation>
    <scope>NUCLEOTIDE SEQUENCE [LARGE SCALE GENOMIC DNA]</scope>
    <source>
        <strain evidence="4">DFY28</strain>
    </source>
</reference>
<proteinExistence type="predicted"/>
<sequence>MTTNLAPATGISRRGVLSVAAGLGLALPASSVLTACGSDDAETVKGGVTRTYQSALGWLVGNSPEIIAKEAGYLAEYGINGKLVSSTGTAQALQGLLAKSSEYSRIQPLSSMITIANEDAPFVVFGTSVQASAFEMQSLAEKPVKSMKDLEGKSVGIISAGGTTDQMVDLMAVRQGVKPKDINRKVTGLGTAAHQFALKGDVVAWIGSATERTALEEAGHKIHAWSFDSVIKVPGDSFVTTRDELDKNRDVVVKVLAAYYRGLEFVVDPKNDKQTIEYFRTYNREITVDMAQAQLDVARPLFLAAGRNNIMKTDVTQWDTMQDALAQAGLIEKTVDLSTVVYADLLDEALALI</sequence>
<feature type="signal peptide" evidence="1">
    <location>
        <begin position="1"/>
        <end position="34"/>
    </location>
</feature>
<keyword evidence="1" id="KW-0732">Signal</keyword>
<evidence type="ECO:0000313" key="4">
    <source>
        <dbReference type="Proteomes" id="UP001596098"/>
    </source>
</evidence>
<dbReference type="InterPro" id="IPR015168">
    <property type="entry name" value="SsuA/THI5"/>
</dbReference>
<dbReference type="InterPro" id="IPR006311">
    <property type="entry name" value="TAT_signal"/>
</dbReference>
<dbReference type="Proteomes" id="UP001596098">
    <property type="component" value="Unassembled WGS sequence"/>
</dbReference>
<organism evidence="3 4">
    <name type="scientific">Nocardioides yefusunii</name>
    <dbReference type="NCBI Taxonomy" id="2500546"/>
    <lineage>
        <taxon>Bacteria</taxon>
        <taxon>Bacillati</taxon>
        <taxon>Actinomycetota</taxon>
        <taxon>Actinomycetes</taxon>
        <taxon>Propionibacteriales</taxon>
        <taxon>Nocardioidaceae</taxon>
        <taxon>Nocardioides</taxon>
    </lineage>
</organism>
<evidence type="ECO:0000256" key="1">
    <source>
        <dbReference type="SAM" id="SignalP"/>
    </source>
</evidence>
<comment type="caution">
    <text evidence="3">The sequence shown here is derived from an EMBL/GenBank/DDBJ whole genome shotgun (WGS) entry which is preliminary data.</text>
</comment>
<feature type="chain" id="PRO_5046242809" evidence="1">
    <location>
        <begin position="35"/>
        <end position="353"/>
    </location>
</feature>
<dbReference type="Pfam" id="PF09084">
    <property type="entry name" value="NMT1"/>
    <property type="match status" value="1"/>
</dbReference>
<dbReference type="PANTHER" id="PTHR30024:SF21">
    <property type="entry name" value="ABC TRANSPORTER SUBSTRATE-BINDING PROTEIN"/>
    <property type="match status" value="1"/>
</dbReference>
<keyword evidence="4" id="KW-1185">Reference proteome</keyword>
<dbReference type="SUPFAM" id="SSF53850">
    <property type="entry name" value="Periplasmic binding protein-like II"/>
    <property type="match status" value="1"/>
</dbReference>
<name>A0ABW1QS57_9ACTN</name>
<dbReference type="EMBL" id="JBHSQI010000001">
    <property type="protein sequence ID" value="MFC6152317.1"/>
    <property type="molecule type" value="Genomic_DNA"/>
</dbReference>